<dbReference type="PROSITE" id="PS01124">
    <property type="entry name" value="HTH_ARAC_FAMILY_2"/>
    <property type="match status" value="1"/>
</dbReference>
<evidence type="ECO:0000313" key="8">
    <source>
        <dbReference type="Proteomes" id="UP001326715"/>
    </source>
</evidence>
<dbReference type="EMBL" id="FPIZ01000002">
    <property type="protein sequence ID" value="SFW26598.1"/>
    <property type="molecule type" value="Genomic_DNA"/>
</dbReference>
<accession>A0A1K1MX83</accession>
<dbReference type="Proteomes" id="UP001326715">
    <property type="component" value="Chromosome"/>
</dbReference>
<evidence type="ECO:0000256" key="3">
    <source>
        <dbReference type="ARBA" id="ARBA00023163"/>
    </source>
</evidence>
<evidence type="ECO:0000313" key="5">
    <source>
        <dbReference type="EMBL" id="SFW26598.1"/>
    </source>
</evidence>
<protein>
    <submittedName>
        <fullName evidence="5">AraC-type DNA-binding protein</fullName>
    </submittedName>
    <submittedName>
        <fullName evidence="6">Helix-turn-helix transcriptional regulator</fullName>
    </submittedName>
</protein>
<dbReference type="STRING" id="1004.SAMN05661012_00887"/>
<evidence type="ECO:0000259" key="4">
    <source>
        <dbReference type="PROSITE" id="PS01124"/>
    </source>
</evidence>
<reference evidence="5 7" key="1">
    <citation type="submission" date="2016-11" db="EMBL/GenBank/DDBJ databases">
        <authorList>
            <person name="Jaros S."/>
            <person name="Januszkiewicz K."/>
            <person name="Wedrychowicz H."/>
        </authorList>
    </citation>
    <scope>NUCLEOTIDE SEQUENCE [LARGE SCALE GENOMIC DNA]</scope>
    <source>
        <strain evidence="5 7">DSM 784</strain>
    </source>
</reference>
<gene>
    <name evidence="5" type="ORF">SAMN05661012_00887</name>
    <name evidence="6" type="ORF">SR876_07750</name>
</gene>
<dbReference type="InterPro" id="IPR020449">
    <property type="entry name" value="Tscrpt_reg_AraC-type_HTH"/>
</dbReference>
<evidence type="ECO:0000313" key="6">
    <source>
        <dbReference type="EMBL" id="WQG91389.1"/>
    </source>
</evidence>
<sequence>MKIDASKRTGILESFARQLGAAYDNGKVVIPSKYGQGFLQGFFFDEQIRLMIRNYEVNEDFVIKRTFEKHPSNLLFFQFQYITSSVQITTQGINAEMFVPRKIRQQSITMLVDAGYLKMRMGAQLSSPILKTILENKQPLFFEQLISPALQQIMQEMMREDIPLMFHQYYFRVKAEELIGALFMELVKREEVPVYSLNMADIKAIYKVKDALVTAGDTFPSIPVLVKMANMSESKMKRLFKQVFGTNVFNYYQSIRMQEAARLLSEEKLSVSEVGYKLGFSNMSHFTRAFEEYIGMKPKKYSMLRRGAS</sequence>
<dbReference type="PRINTS" id="PR00032">
    <property type="entry name" value="HTHARAC"/>
</dbReference>
<keyword evidence="1" id="KW-0805">Transcription regulation</keyword>
<dbReference type="PROSITE" id="PS00041">
    <property type="entry name" value="HTH_ARAC_FAMILY_1"/>
    <property type="match status" value="1"/>
</dbReference>
<dbReference type="InterPro" id="IPR018060">
    <property type="entry name" value="HTH_AraC"/>
</dbReference>
<dbReference type="InterPro" id="IPR053142">
    <property type="entry name" value="PchR_regulatory_protein"/>
</dbReference>
<dbReference type="AlphaFoldDB" id="A0A1K1MX83"/>
<name>A0A1K1MX83_9BACT</name>
<evidence type="ECO:0000256" key="1">
    <source>
        <dbReference type="ARBA" id="ARBA00023015"/>
    </source>
</evidence>
<proteinExistence type="predicted"/>
<dbReference type="Proteomes" id="UP000183788">
    <property type="component" value="Unassembled WGS sequence"/>
</dbReference>
<dbReference type="GO" id="GO:0043565">
    <property type="term" value="F:sequence-specific DNA binding"/>
    <property type="evidence" value="ECO:0007669"/>
    <property type="project" value="InterPro"/>
</dbReference>
<dbReference type="EMBL" id="CP140154">
    <property type="protein sequence ID" value="WQG91389.1"/>
    <property type="molecule type" value="Genomic_DNA"/>
</dbReference>
<evidence type="ECO:0000256" key="2">
    <source>
        <dbReference type="ARBA" id="ARBA00023125"/>
    </source>
</evidence>
<dbReference type="PANTHER" id="PTHR47893">
    <property type="entry name" value="REGULATORY PROTEIN PCHR"/>
    <property type="match status" value="1"/>
</dbReference>
<dbReference type="RefSeq" id="WP_072357382.1">
    <property type="nucleotide sequence ID" value="NZ_CBHWAX010000040.1"/>
</dbReference>
<reference evidence="6 8" key="2">
    <citation type="submission" date="2023-11" db="EMBL/GenBank/DDBJ databases">
        <title>MicrobeMod: A computational toolkit for identifying prokaryotic methylation and restriction-modification with nanopore sequencing.</title>
        <authorList>
            <person name="Crits-Christoph A."/>
            <person name="Kang S.C."/>
            <person name="Lee H."/>
            <person name="Ostrov N."/>
        </authorList>
    </citation>
    <scope>NUCLEOTIDE SEQUENCE [LARGE SCALE GENOMIC DNA]</scope>
    <source>
        <strain evidence="6 8">ATCC 23090</strain>
    </source>
</reference>
<dbReference type="OrthoDB" id="1156172at2"/>
<keyword evidence="3" id="KW-0804">Transcription</keyword>
<dbReference type="Pfam" id="PF12833">
    <property type="entry name" value="HTH_18"/>
    <property type="match status" value="1"/>
</dbReference>
<dbReference type="SUPFAM" id="SSF46689">
    <property type="entry name" value="Homeodomain-like"/>
    <property type="match status" value="1"/>
</dbReference>
<feature type="domain" description="HTH araC/xylS-type" evidence="4">
    <location>
        <begin position="202"/>
        <end position="304"/>
    </location>
</feature>
<dbReference type="SMART" id="SM00342">
    <property type="entry name" value="HTH_ARAC"/>
    <property type="match status" value="1"/>
</dbReference>
<keyword evidence="2 5" id="KW-0238">DNA-binding</keyword>
<dbReference type="Gene3D" id="1.10.10.60">
    <property type="entry name" value="Homeodomain-like"/>
    <property type="match status" value="2"/>
</dbReference>
<keyword evidence="8" id="KW-1185">Reference proteome</keyword>
<organism evidence="5 7">
    <name type="scientific">Chitinophaga sancti</name>
    <dbReference type="NCBI Taxonomy" id="1004"/>
    <lineage>
        <taxon>Bacteria</taxon>
        <taxon>Pseudomonadati</taxon>
        <taxon>Bacteroidota</taxon>
        <taxon>Chitinophagia</taxon>
        <taxon>Chitinophagales</taxon>
        <taxon>Chitinophagaceae</taxon>
        <taxon>Chitinophaga</taxon>
    </lineage>
</organism>
<dbReference type="PANTHER" id="PTHR47893:SF1">
    <property type="entry name" value="REGULATORY PROTEIN PCHR"/>
    <property type="match status" value="1"/>
</dbReference>
<dbReference type="GO" id="GO:0003700">
    <property type="term" value="F:DNA-binding transcription factor activity"/>
    <property type="evidence" value="ECO:0007669"/>
    <property type="project" value="InterPro"/>
</dbReference>
<evidence type="ECO:0000313" key="7">
    <source>
        <dbReference type="Proteomes" id="UP000183788"/>
    </source>
</evidence>
<dbReference type="InterPro" id="IPR018062">
    <property type="entry name" value="HTH_AraC-typ_CS"/>
</dbReference>
<dbReference type="InterPro" id="IPR009057">
    <property type="entry name" value="Homeodomain-like_sf"/>
</dbReference>